<name>A0ABD7SR05_VIBCL</name>
<evidence type="ECO:0000313" key="2">
    <source>
        <dbReference type="Proteomes" id="UP000323819"/>
    </source>
</evidence>
<dbReference type="Proteomes" id="UP000323819">
    <property type="component" value="Unassembled WGS sequence"/>
</dbReference>
<proteinExistence type="predicted"/>
<gene>
    <name evidence="1" type="ORF">FXF03_00785</name>
</gene>
<evidence type="ECO:0000313" key="1">
    <source>
        <dbReference type="EMBL" id="TXX67134.1"/>
    </source>
</evidence>
<organism evidence="1 2">
    <name type="scientific">Vibrio cholerae</name>
    <dbReference type="NCBI Taxonomy" id="666"/>
    <lineage>
        <taxon>Bacteria</taxon>
        <taxon>Pseudomonadati</taxon>
        <taxon>Pseudomonadota</taxon>
        <taxon>Gammaproteobacteria</taxon>
        <taxon>Vibrionales</taxon>
        <taxon>Vibrionaceae</taxon>
        <taxon>Vibrio</taxon>
    </lineage>
</organism>
<comment type="caution">
    <text evidence="1">The sequence shown here is derived from an EMBL/GenBank/DDBJ whole genome shotgun (WGS) entry which is preliminary data.</text>
</comment>
<dbReference type="EMBL" id="VSIJ01000005">
    <property type="protein sequence ID" value="TXX67134.1"/>
    <property type="molecule type" value="Genomic_DNA"/>
</dbReference>
<reference evidence="1 2" key="1">
    <citation type="submission" date="2019-06" db="EMBL/GenBank/DDBJ databases">
        <title>Vibrio cholerae phylogeny based on whole-genome sequencing reveals genetic diversity and population strucutre.</title>
        <authorList>
            <person name="Zhiqiu Y."/>
            <person name="Bin L."/>
            <person name="Lingyan J."/>
        </authorList>
    </citation>
    <scope>NUCLEOTIDE SEQUENCE [LARGE SCALE GENOMIC DNA]</scope>
    <source>
        <strain evidence="1 2">N2814</strain>
    </source>
</reference>
<sequence>MYSSKSIKVLLDVHCASSRIEGTPSYFIADLSQEFIHSLRNLADKVRELDVLQISKLATDVGEYFGESTMIDLLEIGDLSSVNEEDVSNMDDSCGYFESKKVLIFDKYFRFEMVPKGYDVPVSCITGRVYFDELIGAGHVCKLDS</sequence>
<protein>
    <submittedName>
        <fullName evidence="1">Uncharacterized protein</fullName>
    </submittedName>
</protein>
<accession>A0ABD7SR05</accession>
<dbReference type="RefSeq" id="WP_119564890.1">
    <property type="nucleotide sequence ID" value="NZ_JAANNJ010000015.1"/>
</dbReference>
<dbReference type="AlphaFoldDB" id="A0ABD7SR05"/>